<dbReference type="PANTHER" id="PTHR33284">
    <property type="entry name" value="RIBOSOMAL PROTEIN L25/GLN-TRNA SYNTHETASE, ANTI-CODON-BINDING DOMAIN-CONTAINING PROTEIN"/>
    <property type="match status" value="1"/>
</dbReference>
<dbReference type="Gene3D" id="2.40.240.10">
    <property type="entry name" value="Ribosomal Protein L25, Chain P"/>
    <property type="match status" value="1"/>
</dbReference>
<dbReference type="RefSeq" id="WP_277529858.1">
    <property type="nucleotide sequence ID" value="NZ_JAPDIA010000003.1"/>
</dbReference>
<gene>
    <name evidence="5" type="primary">rplY</name>
    <name evidence="5" type="synonym">ctc</name>
    <name evidence="9" type="ORF">OMP40_05565</name>
</gene>
<dbReference type="GO" id="GO:0003735">
    <property type="term" value="F:structural constituent of ribosome"/>
    <property type="evidence" value="ECO:0007669"/>
    <property type="project" value="InterPro"/>
</dbReference>
<dbReference type="InterPro" id="IPR029751">
    <property type="entry name" value="Ribosomal_L25_dom"/>
</dbReference>
<comment type="subunit">
    <text evidence="5">Part of the 50S ribosomal subunit; part of the 5S rRNA/L5/L18/L25 subcomplex. Contacts the 5S rRNA. Binds to the 5S rRNA independently of L5 and L18.</text>
</comment>
<protein>
    <recommendedName>
        <fullName evidence="5">Large ribosomal subunit protein bL25</fullName>
    </recommendedName>
    <alternativeName>
        <fullName evidence="5">General stress protein CTC</fullName>
    </alternativeName>
</protein>
<dbReference type="EMBL" id="JAPDIA010000003">
    <property type="protein sequence ID" value="MDG0808914.1"/>
    <property type="molecule type" value="Genomic_DNA"/>
</dbReference>
<accession>A0A9X4KU75</accession>
<organism evidence="9 10">
    <name type="scientific">Cohnella rhizosphaerae</name>
    <dbReference type="NCBI Taxonomy" id="1457232"/>
    <lineage>
        <taxon>Bacteria</taxon>
        <taxon>Bacillati</taxon>
        <taxon>Bacillota</taxon>
        <taxon>Bacilli</taxon>
        <taxon>Bacillales</taxon>
        <taxon>Paenibacillaceae</taxon>
        <taxon>Cohnella</taxon>
    </lineage>
</organism>
<evidence type="ECO:0000259" key="7">
    <source>
        <dbReference type="Pfam" id="PF01386"/>
    </source>
</evidence>
<comment type="caution">
    <text evidence="9">The sequence shown here is derived from an EMBL/GenBank/DDBJ whole genome shotgun (WGS) entry which is preliminary data.</text>
</comment>
<dbReference type="InterPro" id="IPR020056">
    <property type="entry name" value="Rbsml_bL25/Gln-tRNA_synth_N"/>
</dbReference>
<dbReference type="SUPFAM" id="SSF50715">
    <property type="entry name" value="Ribosomal protein L25-like"/>
    <property type="match status" value="1"/>
</dbReference>
<evidence type="ECO:0000256" key="3">
    <source>
        <dbReference type="ARBA" id="ARBA00022980"/>
    </source>
</evidence>
<feature type="domain" description="Large ribosomal subunit protein bL25 L25" evidence="7">
    <location>
        <begin position="5"/>
        <end position="92"/>
    </location>
</feature>
<evidence type="ECO:0000313" key="10">
    <source>
        <dbReference type="Proteomes" id="UP001153404"/>
    </source>
</evidence>
<dbReference type="NCBIfam" id="TIGR00731">
    <property type="entry name" value="bL25_bact_ctc"/>
    <property type="match status" value="1"/>
</dbReference>
<dbReference type="Gene3D" id="2.170.120.20">
    <property type="entry name" value="Ribosomal protein L25, beta domain"/>
    <property type="match status" value="1"/>
</dbReference>
<dbReference type="AlphaFoldDB" id="A0A9X4KU75"/>
<keyword evidence="1 5" id="KW-0699">rRNA-binding</keyword>
<feature type="region of interest" description="Disordered" evidence="6">
    <location>
        <begin position="188"/>
        <end position="215"/>
    </location>
</feature>
<evidence type="ECO:0000313" key="9">
    <source>
        <dbReference type="EMBL" id="MDG0808914.1"/>
    </source>
</evidence>
<keyword evidence="10" id="KW-1185">Reference proteome</keyword>
<feature type="domain" description="Large ribosomal subunit protein bL25 beta" evidence="8">
    <location>
        <begin position="100"/>
        <end position="183"/>
    </location>
</feature>
<dbReference type="InterPro" id="IPR001021">
    <property type="entry name" value="Ribosomal_bL25_long"/>
</dbReference>
<comment type="function">
    <text evidence="5">This is one of the proteins that binds to the 5S RNA in the ribosome where it forms part of the central protuberance.</text>
</comment>
<dbReference type="Pfam" id="PF01386">
    <property type="entry name" value="Ribosomal_L25p"/>
    <property type="match status" value="1"/>
</dbReference>
<dbReference type="InterPro" id="IPR020930">
    <property type="entry name" value="Ribosomal_uL5_bac-type"/>
</dbReference>
<dbReference type="GO" id="GO:0006412">
    <property type="term" value="P:translation"/>
    <property type="evidence" value="ECO:0007669"/>
    <property type="project" value="UniProtKB-UniRule"/>
</dbReference>
<comment type="similarity">
    <text evidence="5">Belongs to the bacterial ribosomal protein bL25 family. CTC subfamily.</text>
</comment>
<evidence type="ECO:0000256" key="2">
    <source>
        <dbReference type="ARBA" id="ARBA00022884"/>
    </source>
</evidence>
<dbReference type="PANTHER" id="PTHR33284:SF1">
    <property type="entry name" value="RIBOSOMAL PROTEIN L25_GLN-TRNA SYNTHETASE, ANTI-CODON-BINDING DOMAIN-CONTAINING PROTEIN"/>
    <property type="match status" value="1"/>
</dbReference>
<proteinExistence type="inferred from homology"/>
<evidence type="ECO:0000256" key="6">
    <source>
        <dbReference type="SAM" id="MobiDB-lite"/>
    </source>
</evidence>
<dbReference type="Pfam" id="PF14693">
    <property type="entry name" value="Ribosomal_TL5_C"/>
    <property type="match status" value="1"/>
</dbReference>
<evidence type="ECO:0000256" key="5">
    <source>
        <dbReference type="HAMAP-Rule" id="MF_01334"/>
    </source>
</evidence>
<evidence type="ECO:0000256" key="4">
    <source>
        <dbReference type="ARBA" id="ARBA00023274"/>
    </source>
</evidence>
<keyword evidence="2 5" id="KW-0694">RNA-binding</keyword>
<dbReference type="InterPro" id="IPR020057">
    <property type="entry name" value="Ribosomal_bL25_b-dom"/>
</dbReference>
<dbReference type="GO" id="GO:0022625">
    <property type="term" value="C:cytosolic large ribosomal subunit"/>
    <property type="evidence" value="ECO:0007669"/>
    <property type="project" value="TreeGrafter"/>
</dbReference>
<evidence type="ECO:0000256" key="1">
    <source>
        <dbReference type="ARBA" id="ARBA00022730"/>
    </source>
</evidence>
<sequence>MTTTLRAESRQRSTKGALRQLRIQGRVPGVVYGKGLKEPSPIALDSKELSALMRGHAHAVLQLEVPGNGSQSVLLTDVQRDKLSGQVLHVDFHQINLNEKIKAPIRVEVSGTSPGEKEGGLLTVVLHEIEVECVARDLPESVTADISSLGFGENLTIGQLSFPAGVKPLQDEETVVIAVLAPQKDVSAEEADASADAATENAKQHDAAQAVETDA</sequence>
<dbReference type="CDD" id="cd00495">
    <property type="entry name" value="Ribosomal_L25_TL5_CTC"/>
    <property type="match status" value="1"/>
</dbReference>
<keyword evidence="4 5" id="KW-0687">Ribonucleoprotein</keyword>
<keyword evidence="3 5" id="KW-0689">Ribosomal protein</keyword>
<dbReference type="GO" id="GO:0008097">
    <property type="term" value="F:5S rRNA binding"/>
    <property type="evidence" value="ECO:0007669"/>
    <property type="project" value="InterPro"/>
</dbReference>
<reference evidence="9" key="1">
    <citation type="submission" date="2022-10" db="EMBL/GenBank/DDBJ databases">
        <title>Comparative genomic analysis of Cohnella hashimotonis sp. nov., isolated from the International Space Station.</title>
        <authorList>
            <person name="Simpson A."/>
            <person name="Venkateswaran K."/>
        </authorList>
    </citation>
    <scope>NUCLEOTIDE SEQUENCE</scope>
    <source>
        <strain evidence="9">DSM 28161</strain>
    </source>
</reference>
<name>A0A9X4KU75_9BACL</name>
<dbReference type="Proteomes" id="UP001153404">
    <property type="component" value="Unassembled WGS sequence"/>
</dbReference>
<dbReference type="InterPro" id="IPR011035">
    <property type="entry name" value="Ribosomal_bL25/Gln-tRNA_synth"/>
</dbReference>
<dbReference type="InterPro" id="IPR037121">
    <property type="entry name" value="Ribosomal_bL25_C"/>
</dbReference>
<evidence type="ECO:0000259" key="8">
    <source>
        <dbReference type="Pfam" id="PF14693"/>
    </source>
</evidence>
<dbReference type="HAMAP" id="MF_01334">
    <property type="entry name" value="Ribosomal_bL25_CTC"/>
    <property type="match status" value="1"/>
</dbReference>